<dbReference type="Proteomes" id="UP001271890">
    <property type="component" value="Unassembled WGS sequence"/>
</dbReference>
<organism evidence="1 2">
    <name type="scientific">Xenorhabdus santafensis</name>
    <dbReference type="NCBI Taxonomy" id="2582833"/>
    <lineage>
        <taxon>Bacteria</taxon>
        <taxon>Pseudomonadati</taxon>
        <taxon>Pseudomonadota</taxon>
        <taxon>Gammaproteobacteria</taxon>
        <taxon>Enterobacterales</taxon>
        <taxon>Morganellaceae</taxon>
        <taxon>Xenorhabdus</taxon>
    </lineage>
</organism>
<accession>A0ABU4SEN0</accession>
<gene>
    <name evidence="1" type="ORF">FE392_18420</name>
</gene>
<sequence>MYKWFIALISIPMLIYGSFAAEFIPILKELIYYWENPISHKYLSKTLDGLLKSDGRPHLRAN</sequence>
<evidence type="ECO:0000313" key="1">
    <source>
        <dbReference type="EMBL" id="MDX7989255.1"/>
    </source>
</evidence>
<keyword evidence="2" id="KW-1185">Reference proteome</keyword>
<reference evidence="2" key="1">
    <citation type="journal article" date="2024" name="Toxins">
        <title>Genome Sequence Analysis of Native Xenorhabdus Strains Isolated from Entomopathogenic Nematodes in Argentina.</title>
        <authorList>
            <person name="Palma L."/>
            <person name="Frizzo L."/>
            <person name="Kaiser S."/>
            <person name="Berry C."/>
            <person name="Caballero P."/>
            <person name="Bode H.B."/>
            <person name="Del Valle E.E."/>
        </authorList>
    </citation>
    <scope>NUCLEOTIDE SEQUENCE [LARGE SCALE GENOMIC DNA]</scope>
    <source>
        <strain evidence="2">12</strain>
    </source>
</reference>
<comment type="caution">
    <text evidence="1">The sequence shown here is derived from an EMBL/GenBank/DDBJ whole genome shotgun (WGS) entry which is preliminary data.</text>
</comment>
<protein>
    <submittedName>
        <fullName evidence="1">Uncharacterized protein</fullName>
    </submittedName>
</protein>
<dbReference type="RefSeq" id="WP_319931627.1">
    <property type="nucleotide sequence ID" value="NZ_VCDN01000110.1"/>
</dbReference>
<evidence type="ECO:0000313" key="2">
    <source>
        <dbReference type="Proteomes" id="UP001271890"/>
    </source>
</evidence>
<proteinExistence type="predicted"/>
<name>A0ABU4SEN0_9GAMM</name>
<dbReference type="EMBL" id="VCDN01000110">
    <property type="protein sequence ID" value="MDX7989255.1"/>
    <property type="molecule type" value="Genomic_DNA"/>
</dbReference>